<feature type="signal peptide" evidence="2">
    <location>
        <begin position="1"/>
        <end position="27"/>
    </location>
</feature>
<gene>
    <name evidence="3" type="ORF">ACIBP5_08035</name>
</gene>
<name>A0ABW7ZZE9_9ACTN</name>
<keyword evidence="1" id="KW-0472">Membrane</keyword>
<keyword evidence="4" id="KW-1185">Reference proteome</keyword>
<evidence type="ECO:0000313" key="3">
    <source>
        <dbReference type="EMBL" id="MFI7439892.1"/>
    </source>
</evidence>
<dbReference type="Proteomes" id="UP001612928">
    <property type="component" value="Unassembled WGS sequence"/>
</dbReference>
<protein>
    <recommendedName>
        <fullName evidence="5">Peptidase</fullName>
    </recommendedName>
</protein>
<keyword evidence="1" id="KW-0812">Transmembrane</keyword>
<evidence type="ECO:0000313" key="4">
    <source>
        <dbReference type="Proteomes" id="UP001612928"/>
    </source>
</evidence>
<evidence type="ECO:0000256" key="2">
    <source>
        <dbReference type="SAM" id="SignalP"/>
    </source>
</evidence>
<proteinExistence type="predicted"/>
<accession>A0ABW7ZZE9</accession>
<dbReference type="EMBL" id="JBITMB010000002">
    <property type="protein sequence ID" value="MFI7439892.1"/>
    <property type="molecule type" value="Genomic_DNA"/>
</dbReference>
<dbReference type="RefSeq" id="WP_397019578.1">
    <property type="nucleotide sequence ID" value="NZ_JBITMB010000002.1"/>
</dbReference>
<sequence length="367" mass="38202">MPSPRFLQAAAPALLAILLHGTGAAPAAALPGETPHRATGEAAIRAADKDAGGAGTVGIRLVEVPASRLDDPRARSYIVDHVNPGSTIRRRLEVANSSSEPVRVKVYTGAASVGKGGFTFAPEGATNELTSWITLDRAELELGPRDRETVRASIAVPRTAVKGERYGVIWAQVSSDAPGPRGNVALVNRVGVRAYLDVGPGGDPPTDFTVGKIMPRRTEDGRPRIVVTVSNTGERAVDLDGEVALSDGPSALRAGPFPIVRGTTLAPGDSGEVEAVLGRDLPNGPWTFRLTLHSGQVERTVSGRLTFPDQPGTWGLPASVDSPLGLAALLAVVPALAAVTILWRLRGSRRRKAALANGRPGQDGRGG</sequence>
<feature type="transmembrane region" description="Helical" evidence="1">
    <location>
        <begin position="324"/>
        <end position="343"/>
    </location>
</feature>
<comment type="caution">
    <text evidence="3">The sequence shown here is derived from an EMBL/GenBank/DDBJ whole genome shotgun (WGS) entry which is preliminary data.</text>
</comment>
<evidence type="ECO:0000256" key="1">
    <source>
        <dbReference type="SAM" id="Phobius"/>
    </source>
</evidence>
<keyword evidence="2" id="KW-0732">Signal</keyword>
<keyword evidence="1" id="KW-1133">Transmembrane helix</keyword>
<reference evidence="3 4" key="1">
    <citation type="submission" date="2024-10" db="EMBL/GenBank/DDBJ databases">
        <title>The Natural Products Discovery Center: Release of the First 8490 Sequenced Strains for Exploring Actinobacteria Biosynthetic Diversity.</title>
        <authorList>
            <person name="Kalkreuter E."/>
            <person name="Kautsar S.A."/>
            <person name="Yang D."/>
            <person name="Bader C.D."/>
            <person name="Teijaro C.N."/>
            <person name="Fluegel L."/>
            <person name="Davis C.M."/>
            <person name="Simpson J.R."/>
            <person name="Lauterbach L."/>
            <person name="Steele A.D."/>
            <person name="Gui C."/>
            <person name="Meng S."/>
            <person name="Li G."/>
            <person name="Viehrig K."/>
            <person name="Ye F."/>
            <person name="Su P."/>
            <person name="Kiefer A.F."/>
            <person name="Nichols A."/>
            <person name="Cepeda A.J."/>
            <person name="Yan W."/>
            <person name="Fan B."/>
            <person name="Jiang Y."/>
            <person name="Adhikari A."/>
            <person name="Zheng C.-J."/>
            <person name="Schuster L."/>
            <person name="Cowan T.M."/>
            <person name="Smanski M.J."/>
            <person name="Chevrette M.G."/>
            <person name="De Carvalho L.P.S."/>
            <person name="Shen B."/>
        </authorList>
    </citation>
    <scope>NUCLEOTIDE SEQUENCE [LARGE SCALE GENOMIC DNA]</scope>
    <source>
        <strain evidence="3 4">NPDC049503</strain>
    </source>
</reference>
<organism evidence="3 4">
    <name type="scientific">Nonomuraea indica</name>
    <dbReference type="NCBI Taxonomy" id="1581193"/>
    <lineage>
        <taxon>Bacteria</taxon>
        <taxon>Bacillati</taxon>
        <taxon>Actinomycetota</taxon>
        <taxon>Actinomycetes</taxon>
        <taxon>Streptosporangiales</taxon>
        <taxon>Streptosporangiaceae</taxon>
        <taxon>Nonomuraea</taxon>
    </lineage>
</organism>
<feature type="chain" id="PRO_5045184197" description="Peptidase" evidence="2">
    <location>
        <begin position="28"/>
        <end position="367"/>
    </location>
</feature>
<evidence type="ECO:0008006" key="5">
    <source>
        <dbReference type="Google" id="ProtNLM"/>
    </source>
</evidence>